<dbReference type="InParanoid" id="A2E4C6"/>
<dbReference type="InterPro" id="IPR008936">
    <property type="entry name" value="Rho_GTPase_activation_prot"/>
</dbReference>
<organism evidence="5 6">
    <name type="scientific">Trichomonas vaginalis (strain ATCC PRA-98 / G3)</name>
    <dbReference type="NCBI Taxonomy" id="412133"/>
    <lineage>
        <taxon>Eukaryota</taxon>
        <taxon>Metamonada</taxon>
        <taxon>Parabasalia</taxon>
        <taxon>Trichomonadida</taxon>
        <taxon>Trichomonadidae</taxon>
        <taxon>Trichomonas</taxon>
    </lineage>
</organism>
<proteinExistence type="predicted"/>
<dbReference type="OrthoDB" id="196165at2759"/>
<evidence type="ECO:0000256" key="1">
    <source>
        <dbReference type="ARBA" id="ARBA00022468"/>
    </source>
</evidence>
<dbReference type="GO" id="GO:0005769">
    <property type="term" value="C:early endosome"/>
    <property type="evidence" value="ECO:0000318"/>
    <property type="project" value="GO_Central"/>
</dbReference>
<dbReference type="Gene3D" id="1.10.555.10">
    <property type="entry name" value="Rho GTPase activation protein"/>
    <property type="match status" value="1"/>
</dbReference>
<name>A2E4C6_TRIV3</name>
<dbReference type="GO" id="GO:0007165">
    <property type="term" value="P:signal transduction"/>
    <property type="evidence" value="ECO:0007669"/>
    <property type="project" value="InterPro"/>
</dbReference>
<dbReference type="Pfam" id="PF00620">
    <property type="entry name" value="RhoGAP"/>
    <property type="match status" value="1"/>
</dbReference>
<dbReference type="PROSITE" id="PS50238">
    <property type="entry name" value="RHOGAP"/>
    <property type="match status" value="1"/>
</dbReference>
<keyword evidence="2" id="KW-0597">Phosphoprotein</keyword>
<dbReference type="Proteomes" id="UP000001542">
    <property type="component" value="Unassembled WGS sequence"/>
</dbReference>
<dbReference type="eggNOG" id="KOG1450">
    <property type="taxonomic scope" value="Eukaryota"/>
</dbReference>
<keyword evidence="6" id="KW-1185">Reference proteome</keyword>
<dbReference type="EMBL" id="DS113301">
    <property type="protein sequence ID" value="EAY12461.1"/>
    <property type="molecule type" value="Genomic_DNA"/>
</dbReference>
<dbReference type="SMART" id="SM00324">
    <property type="entry name" value="RhoGAP"/>
    <property type="match status" value="1"/>
</dbReference>
<accession>A2E4C6</accession>
<dbReference type="GO" id="GO:0001881">
    <property type="term" value="P:receptor recycling"/>
    <property type="evidence" value="ECO:0000318"/>
    <property type="project" value="GO_Central"/>
</dbReference>
<dbReference type="VEuPathDB" id="TrichDB:TVAG_128750"/>
<dbReference type="Pfam" id="PF00169">
    <property type="entry name" value="PH"/>
    <property type="match status" value="1"/>
</dbReference>
<dbReference type="Gene3D" id="2.30.29.30">
    <property type="entry name" value="Pleckstrin-homology domain (PH domain)/Phosphotyrosine-binding domain (PTB)"/>
    <property type="match status" value="1"/>
</dbReference>
<dbReference type="GO" id="GO:0005096">
    <property type="term" value="F:GTPase activator activity"/>
    <property type="evidence" value="ECO:0007669"/>
    <property type="project" value="UniProtKB-KW"/>
</dbReference>
<dbReference type="SUPFAM" id="SSF50729">
    <property type="entry name" value="PH domain-like"/>
    <property type="match status" value="1"/>
</dbReference>
<evidence type="ECO:0000259" key="4">
    <source>
        <dbReference type="PROSITE" id="PS50238"/>
    </source>
</evidence>
<dbReference type="GO" id="GO:0005829">
    <property type="term" value="C:cytosol"/>
    <property type="evidence" value="ECO:0007669"/>
    <property type="project" value="GOC"/>
</dbReference>
<dbReference type="GO" id="GO:0007032">
    <property type="term" value="P:endosome organization"/>
    <property type="evidence" value="ECO:0000318"/>
    <property type="project" value="GO_Central"/>
</dbReference>
<evidence type="ECO:0000313" key="5">
    <source>
        <dbReference type="EMBL" id="EAY12461.1"/>
    </source>
</evidence>
<dbReference type="CDD" id="cd00821">
    <property type="entry name" value="PH"/>
    <property type="match status" value="1"/>
</dbReference>
<gene>
    <name evidence="5" type="ORF">TVAG_128750</name>
</gene>
<evidence type="ECO:0000313" key="6">
    <source>
        <dbReference type="Proteomes" id="UP000001542"/>
    </source>
</evidence>
<keyword evidence="1" id="KW-0343">GTPase activation</keyword>
<dbReference type="PANTHER" id="PTHR22902">
    <property type="entry name" value="SESQUIPEDALIAN"/>
    <property type="match status" value="1"/>
</dbReference>
<dbReference type="RefSeq" id="XP_001324684.1">
    <property type="nucleotide sequence ID" value="XM_001324649.1"/>
</dbReference>
<dbReference type="SMART" id="SM00233">
    <property type="entry name" value="PH"/>
    <property type="match status" value="1"/>
</dbReference>
<feature type="domain" description="Rho-GAP" evidence="4">
    <location>
        <begin position="121"/>
        <end position="303"/>
    </location>
</feature>
<dbReference type="PANTHER" id="PTHR22902:SF27">
    <property type="entry name" value="PLECKSTRIN HOMOLOGY DOMAIN-CONTAINING FAMILY A MEMBER 3"/>
    <property type="match status" value="1"/>
</dbReference>
<dbReference type="AlphaFoldDB" id="A2E4C6"/>
<dbReference type="STRING" id="5722.A2E4C6"/>
<protein>
    <submittedName>
        <fullName evidence="5">Variant SH3 domain containing protein</fullName>
    </submittedName>
</protein>
<dbReference type="KEGG" id="tva:4770427"/>
<dbReference type="InterPro" id="IPR011993">
    <property type="entry name" value="PH-like_dom_sf"/>
</dbReference>
<reference evidence="5" key="1">
    <citation type="submission" date="2006-10" db="EMBL/GenBank/DDBJ databases">
        <authorList>
            <person name="Amadeo P."/>
            <person name="Zhao Q."/>
            <person name="Wortman J."/>
            <person name="Fraser-Liggett C."/>
            <person name="Carlton J."/>
        </authorList>
    </citation>
    <scope>NUCLEOTIDE SEQUENCE</scope>
    <source>
        <strain evidence="5">G3</strain>
    </source>
</reference>
<dbReference type="GO" id="GO:0042147">
    <property type="term" value="P:retrograde transport, endosome to Golgi"/>
    <property type="evidence" value="ECO:0000318"/>
    <property type="project" value="GO_Central"/>
</dbReference>
<dbReference type="InterPro" id="IPR001849">
    <property type="entry name" value="PH_domain"/>
</dbReference>
<dbReference type="PROSITE" id="PS50003">
    <property type="entry name" value="PH_DOMAIN"/>
    <property type="match status" value="1"/>
</dbReference>
<sequence>MEFVYNSNAPCEFEGWLEKANIGILERWQRRYFRIQGRCIYYFKKESGPDPPNGNIPLVDIKVTDIAPRKGHNFCFSINIQKKSISKRAEYFIAAENDATRKKWTENIMKNRSISIVGEPFQLSTVVSPSDLNIHQTLPYFFIPIIPILDSQAYKLRNIWTVEVPNEIVQKGLATLDFNYPLHTEDIHNVVAIILAYLRELPDGLLPSEYFNKFASKVTPEDLKELVRNSPAPVRQFLHDLGLHFKKVLDNTSTNGVTLYVLIPILGPILIRPPKGNSMVSSQVRSVQENVAQCFLQNATKILDDVHQFLDATRLPVIKRARVIESISQKSDEYLEASRGLLIHVVHEDNYGWCTVYTSNRRVGLMHSSNMKPLSKEDEEELNDGLNIDALMDVVREHLPQFMSIFDGMTDEVARLRDAFEASKSG</sequence>
<evidence type="ECO:0000259" key="3">
    <source>
        <dbReference type="PROSITE" id="PS50003"/>
    </source>
</evidence>
<feature type="domain" description="PH" evidence="3">
    <location>
        <begin position="10"/>
        <end position="113"/>
    </location>
</feature>
<evidence type="ECO:0000256" key="2">
    <source>
        <dbReference type="ARBA" id="ARBA00022553"/>
    </source>
</evidence>
<dbReference type="GO" id="GO:0055037">
    <property type="term" value="C:recycling endosome"/>
    <property type="evidence" value="ECO:0000318"/>
    <property type="project" value="GO_Central"/>
</dbReference>
<dbReference type="SMR" id="A2E4C6"/>
<dbReference type="InterPro" id="IPR000198">
    <property type="entry name" value="RhoGAP_dom"/>
</dbReference>
<dbReference type="SUPFAM" id="SSF48350">
    <property type="entry name" value="GTPase activation domain, GAP"/>
    <property type="match status" value="1"/>
</dbReference>
<reference evidence="5" key="2">
    <citation type="journal article" date="2007" name="Science">
        <title>Draft genome sequence of the sexually transmitted pathogen Trichomonas vaginalis.</title>
        <authorList>
            <person name="Carlton J.M."/>
            <person name="Hirt R.P."/>
            <person name="Silva J.C."/>
            <person name="Delcher A.L."/>
            <person name="Schatz M."/>
            <person name="Zhao Q."/>
            <person name="Wortman J.R."/>
            <person name="Bidwell S.L."/>
            <person name="Alsmark U.C.M."/>
            <person name="Besteiro S."/>
            <person name="Sicheritz-Ponten T."/>
            <person name="Noel C.J."/>
            <person name="Dacks J.B."/>
            <person name="Foster P.G."/>
            <person name="Simillion C."/>
            <person name="Van de Peer Y."/>
            <person name="Miranda-Saavedra D."/>
            <person name="Barton G.J."/>
            <person name="Westrop G.D."/>
            <person name="Mueller S."/>
            <person name="Dessi D."/>
            <person name="Fiori P.L."/>
            <person name="Ren Q."/>
            <person name="Paulsen I."/>
            <person name="Zhang H."/>
            <person name="Bastida-Corcuera F.D."/>
            <person name="Simoes-Barbosa A."/>
            <person name="Brown M.T."/>
            <person name="Hayes R.D."/>
            <person name="Mukherjee M."/>
            <person name="Okumura C.Y."/>
            <person name="Schneider R."/>
            <person name="Smith A.J."/>
            <person name="Vanacova S."/>
            <person name="Villalvazo M."/>
            <person name="Haas B.J."/>
            <person name="Pertea M."/>
            <person name="Feldblyum T.V."/>
            <person name="Utterback T.R."/>
            <person name="Shu C.L."/>
            <person name="Osoegawa K."/>
            <person name="de Jong P.J."/>
            <person name="Hrdy I."/>
            <person name="Horvathova L."/>
            <person name="Zubacova Z."/>
            <person name="Dolezal P."/>
            <person name="Malik S.B."/>
            <person name="Logsdon J.M. Jr."/>
            <person name="Henze K."/>
            <person name="Gupta A."/>
            <person name="Wang C.C."/>
            <person name="Dunne R.L."/>
            <person name="Upcroft J.A."/>
            <person name="Upcroft P."/>
            <person name="White O."/>
            <person name="Salzberg S.L."/>
            <person name="Tang P."/>
            <person name="Chiu C.-H."/>
            <person name="Lee Y.-S."/>
            <person name="Embley T.M."/>
            <person name="Coombs G.H."/>
            <person name="Mottram J.C."/>
            <person name="Tachezy J."/>
            <person name="Fraser-Liggett C.M."/>
            <person name="Johnson P.J."/>
        </authorList>
    </citation>
    <scope>NUCLEOTIDE SEQUENCE [LARGE SCALE GENOMIC DNA]</scope>
    <source>
        <strain evidence="5">G3</strain>
    </source>
</reference>
<dbReference type="InterPro" id="IPR045188">
    <property type="entry name" value="Boi1/Boi2-like"/>
</dbReference>
<dbReference type="VEuPathDB" id="TrichDB:TVAGG3_0018520"/>
<dbReference type="GO" id="GO:0005802">
    <property type="term" value="C:trans-Golgi network"/>
    <property type="evidence" value="ECO:0000318"/>
    <property type="project" value="GO_Central"/>
</dbReference>